<reference evidence="2" key="1">
    <citation type="submission" date="2023-06" db="EMBL/GenBank/DDBJ databases">
        <title>Conoideocrella luteorostrata (Hypocreales: Clavicipitaceae), a potential biocontrol fungus for elongate hemlock scale in United States Christmas tree production areas.</title>
        <authorList>
            <person name="Barrett H."/>
            <person name="Lovett B."/>
            <person name="Macias A.M."/>
            <person name="Stajich J.E."/>
            <person name="Kasson M.T."/>
        </authorList>
    </citation>
    <scope>NUCLEOTIDE SEQUENCE</scope>
    <source>
        <strain evidence="2">ARSEF 14590</strain>
    </source>
</reference>
<evidence type="ECO:0000313" key="3">
    <source>
        <dbReference type="Proteomes" id="UP001251528"/>
    </source>
</evidence>
<evidence type="ECO:0008006" key="4">
    <source>
        <dbReference type="Google" id="ProtNLM"/>
    </source>
</evidence>
<evidence type="ECO:0000313" key="2">
    <source>
        <dbReference type="EMBL" id="KAK2606193.1"/>
    </source>
</evidence>
<gene>
    <name evidence="2" type="ORF">QQS21_003364</name>
</gene>
<evidence type="ECO:0000256" key="1">
    <source>
        <dbReference type="SAM" id="SignalP"/>
    </source>
</evidence>
<comment type="caution">
    <text evidence="2">The sequence shown here is derived from an EMBL/GenBank/DDBJ whole genome shotgun (WGS) entry which is preliminary data.</text>
</comment>
<keyword evidence="1" id="KW-0732">Signal</keyword>
<accession>A0AAJ0CWE0</accession>
<organism evidence="2 3">
    <name type="scientific">Conoideocrella luteorostrata</name>
    <dbReference type="NCBI Taxonomy" id="1105319"/>
    <lineage>
        <taxon>Eukaryota</taxon>
        <taxon>Fungi</taxon>
        <taxon>Dikarya</taxon>
        <taxon>Ascomycota</taxon>
        <taxon>Pezizomycotina</taxon>
        <taxon>Sordariomycetes</taxon>
        <taxon>Hypocreomycetidae</taxon>
        <taxon>Hypocreales</taxon>
        <taxon>Clavicipitaceae</taxon>
        <taxon>Conoideocrella</taxon>
    </lineage>
</organism>
<sequence>MQFTAILFASLASSAFVELSKPTTQFLNLTALTALNGESVFQCWQLPNPFIESQEPGLKGSRQLSLGELGNGSFNVIPARFDGGFHHAPAFQYVFFTTGMAHISLYKGKEEVTVPGGKHGLVIAADTADRSTHGHRTRYPGAENTISLEIPIRDPGNFKYKALHAGACGASESFVGI</sequence>
<dbReference type="Proteomes" id="UP001251528">
    <property type="component" value="Unassembled WGS sequence"/>
</dbReference>
<protein>
    <recommendedName>
        <fullName evidence="4">Small secreted protein</fullName>
    </recommendedName>
</protein>
<keyword evidence="3" id="KW-1185">Reference proteome</keyword>
<name>A0AAJ0CWE0_9HYPO</name>
<proteinExistence type="predicted"/>
<dbReference type="EMBL" id="JASWJB010000044">
    <property type="protein sequence ID" value="KAK2606193.1"/>
    <property type="molecule type" value="Genomic_DNA"/>
</dbReference>
<dbReference type="AlphaFoldDB" id="A0AAJ0CWE0"/>
<feature type="signal peptide" evidence="1">
    <location>
        <begin position="1"/>
        <end position="19"/>
    </location>
</feature>
<feature type="chain" id="PRO_5042594474" description="Small secreted protein" evidence="1">
    <location>
        <begin position="20"/>
        <end position="177"/>
    </location>
</feature>